<dbReference type="EMBL" id="PDEP01000009">
    <property type="protein sequence ID" value="PEN06207.1"/>
    <property type="molecule type" value="Genomic_DNA"/>
</dbReference>
<dbReference type="OrthoDB" id="1523762at2"/>
<proteinExistence type="predicted"/>
<keyword evidence="1 2" id="KW-0129">CBS domain</keyword>
<feature type="domain" description="CBS" evidence="3">
    <location>
        <begin position="7"/>
        <end position="63"/>
    </location>
</feature>
<dbReference type="Gene3D" id="3.10.580.10">
    <property type="entry name" value="CBS-domain"/>
    <property type="match status" value="1"/>
</dbReference>
<dbReference type="PROSITE" id="PS51371">
    <property type="entry name" value="CBS"/>
    <property type="match status" value="2"/>
</dbReference>
<sequence>MKVRDAIHTDTPALQTTDTVGEALGALMEHHVRHLPVIDADEQLIGIMSEEALMTADTHEATIEALVARQPIAVYPSDHVFDAARTMVRHGLSTVPVVDGERQYIGLIRRHDIFDTFAQMLSTQAPGAILALEVDPRDYALAKLVHLIEQNDAKVLAVASETPSQTDASKLRVTLKLNVVDTTRLRHVLQHNGYDVVASFGDEDDELLDRIEAFMHYLDV</sequence>
<feature type="domain" description="CBS" evidence="3">
    <location>
        <begin position="67"/>
        <end position="123"/>
    </location>
</feature>
<name>A0A2H3NK01_9BACT</name>
<keyword evidence="5" id="KW-1185">Reference proteome</keyword>
<evidence type="ECO:0000313" key="4">
    <source>
        <dbReference type="EMBL" id="PEN06207.1"/>
    </source>
</evidence>
<dbReference type="RefSeq" id="WP_098062553.1">
    <property type="nucleotide sequence ID" value="NZ_PDEP01000009.1"/>
</dbReference>
<protein>
    <submittedName>
        <fullName evidence="4">Acetoin utilization protein</fullName>
    </submittedName>
</protein>
<gene>
    <name evidence="4" type="ORF">CRI93_10290</name>
</gene>
<dbReference type="InterPro" id="IPR051257">
    <property type="entry name" value="Diverse_CBS-Domain"/>
</dbReference>
<evidence type="ECO:0000313" key="5">
    <source>
        <dbReference type="Proteomes" id="UP000221024"/>
    </source>
</evidence>
<accession>A0A2H3NK01</accession>
<dbReference type="AlphaFoldDB" id="A0A2H3NK01"/>
<dbReference type="SUPFAM" id="SSF54631">
    <property type="entry name" value="CBS-domain pair"/>
    <property type="match status" value="1"/>
</dbReference>
<dbReference type="InterPro" id="IPR000644">
    <property type="entry name" value="CBS_dom"/>
</dbReference>
<evidence type="ECO:0000256" key="1">
    <source>
        <dbReference type="ARBA" id="ARBA00023122"/>
    </source>
</evidence>
<dbReference type="Pfam" id="PF00571">
    <property type="entry name" value="CBS"/>
    <property type="match status" value="2"/>
</dbReference>
<evidence type="ECO:0000259" key="3">
    <source>
        <dbReference type="PROSITE" id="PS51371"/>
    </source>
</evidence>
<reference evidence="4 5" key="1">
    <citation type="submission" date="2017-10" db="EMBL/GenBank/DDBJ databases">
        <title>Draft genome of Longimonas halophila.</title>
        <authorList>
            <person name="Goh K.M."/>
            <person name="Shamsir M.S."/>
            <person name="Lim S.W."/>
        </authorList>
    </citation>
    <scope>NUCLEOTIDE SEQUENCE [LARGE SCALE GENOMIC DNA]</scope>
    <source>
        <strain evidence="4 5">KCTC 42399</strain>
    </source>
</reference>
<dbReference type="PANTHER" id="PTHR43080">
    <property type="entry name" value="CBS DOMAIN-CONTAINING PROTEIN CBSX3, MITOCHONDRIAL"/>
    <property type="match status" value="1"/>
</dbReference>
<evidence type="ECO:0000256" key="2">
    <source>
        <dbReference type="PROSITE-ProRule" id="PRU00703"/>
    </source>
</evidence>
<comment type="caution">
    <text evidence="4">The sequence shown here is derived from an EMBL/GenBank/DDBJ whole genome shotgun (WGS) entry which is preliminary data.</text>
</comment>
<dbReference type="SMART" id="SM00116">
    <property type="entry name" value="CBS"/>
    <property type="match status" value="2"/>
</dbReference>
<dbReference type="PANTHER" id="PTHR43080:SF2">
    <property type="entry name" value="CBS DOMAIN-CONTAINING PROTEIN"/>
    <property type="match status" value="1"/>
</dbReference>
<organism evidence="4 5">
    <name type="scientific">Longimonas halophila</name>
    <dbReference type="NCBI Taxonomy" id="1469170"/>
    <lineage>
        <taxon>Bacteria</taxon>
        <taxon>Pseudomonadati</taxon>
        <taxon>Rhodothermota</taxon>
        <taxon>Rhodothermia</taxon>
        <taxon>Rhodothermales</taxon>
        <taxon>Salisaetaceae</taxon>
        <taxon>Longimonas</taxon>
    </lineage>
</organism>
<dbReference type="Proteomes" id="UP000221024">
    <property type="component" value="Unassembled WGS sequence"/>
</dbReference>
<dbReference type="InterPro" id="IPR046342">
    <property type="entry name" value="CBS_dom_sf"/>
</dbReference>